<dbReference type="Proteomes" id="UP000623608">
    <property type="component" value="Unassembled WGS sequence"/>
</dbReference>
<keyword evidence="3" id="KW-1185">Reference proteome</keyword>
<organism evidence="2 3">
    <name type="scientific">Paractinoplanes tereljensis</name>
    <dbReference type="NCBI Taxonomy" id="571912"/>
    <lineage>
        <taxon>Bacteria</taxon>
        <taxon>Bacillati</taxon>
        <taxon>Actinomycetota</taxon>
        <taxon>Actinomycetes</taxon>
        <taxon>Micromonosporales</taxon>
        <taxon>Micromonosporaceae</taxon>
        <taxon>Paractinoplanes</taxon>
    </lineage>
</organism>
<dbReference type="GO" id="GO:0016702">
    <property type="term" value="F:oxidoreductase activity, acting on single donors with incorporation of molecular oxygen, incorporation of two atoms of oxygen"/>
    <property type="evidence" value="ECO:0007669"/>
    <property type="project" value="InterPro"/>
</dbReference>
<reference evidence="2" key="1">
    <citation type="submission" date="2021-01" db="EMBL/GenBank/DDBJ databases">
        <title>Whole genome shotgun sequence of Actinoplanes tereljensis NBRC 105297.</title>
        <authorList>
            <person name="Komaki H."/>
            <person name="Tamura T."/>
        </authorList>
    </citation>
    <scope>NUCLEOTIDE SEQUENCE</scope>
    <source>
        <strain evidence="2">NBRC 105297</strain>
    </source>
</reference>
<gene>
    <name evidence="2" type="ORF">Ate02nite_09970</name>
</gene>
<dbReference type="Gene3D" id="2.60.130.10">
    <property type="entry name" value="Aromatic compound dioxygenase"/>
    <property type="match status" value="1"/>
</dbReference>
<evidence type="ECO:0000259" key="1">
    <source>
        <dbReference type="Pfam" id="PF00775"/>
    </source>
</evidence>
<evidence type="ECO:0000313" key="3">
    <source>
        <dbReference type="Proteomes" id="UP000623608"/>
    </source>
</evidence>
<protein>
    <recommendedName>
        <fullName evidence="1">Intradiol ring-cleavage dioxygenases domain-containing protein</fullName>
    </recommendedName>
</protein>
<sequence length="216" mass="23378">MVGMLKLETLHDRGLADDFSTVLRRRMMGLARGTTVAALAAGHSYSPLVRSGIVRGDIRRSFGTATGAARGVSLDIRLRITSANSGRPLPDYAVYLWQCDQDGNYSLYDGGLDQENYLRGVQTADSAGWARFTSVFPGAHEGRWPHLHVEIYPSLACRDLLYSGKVALPGDACEKVYATDGYTATLDPAAMSMPLEMASVTGDVRRGMVATRTLSV</sequence>
<feature type="domain" description="Intradiol ring-cleavage dioxygenases" evidence="1">
    <location>
        <begin position="67"/>
        <end position="141"/>
    </location>
</feature>
<proteinExistence type="predicted"/>
<name>A0A919NIA6_9ACTN</name>
<dbReference type="PANTHER" id="PTHR34315:SF1">
    <property type="entry name" value="INTRADIOL RING-CLEAVAGE DIOXYGENASES DOMAIN-CONTAINING PROTEIN-RELATED"/>
    <property type="match status" value="1"/>
</dbReference>
<dbReference type="InterPro" id="IPR015889">
    <property type="entry name" value="Intradiol_dOase_core"/>
</dbReference>
<dbReference type="InterPro" id="IPR000627">
    <property type="entry name" value="Intradiol_dOase_C"/>
</dbReference>
<dbReference type="SUPFAM" id="SSF49482">
    <property type="entry name" value="Aromatic compound dioxygenase"/>
    <property type="match status" value="1"/>
</dbReference>
<dbReference type="Pfam" id="PF00775">
    <property type="entry name" value="Dioxygenase_C"/>
    <property type="match status" value="1"/>
</dbReference>
<comment type="caution">
    <text evidence="2">The sequence shown here is derived from an EMBL/GenBank/DDBJ whole genome shotgun (WGS) entry which is preliminary data.</text>
</comment>
<accession>A0A919NIA6</accession>
<evidence type="ECO:0000313" key="2">
    <source>
        <dbReference type="EMBL" id="GIF18267.1"/>
    </source>
</evidence>
<dbReference type="AlphaFoldDB" id="A0A919NIA6"/>
<dbReference type="PANTHER" id="PTHR34315">
    <property type="match status" value="1"/>
</dbReference>
<dbReference type="GO" id="GO:0008199">
    <property type="term" value="F:ferric iron binding"/>
    <property type="evidence" value="ECO:0007669"/>
    <property type="project" value="InterPro"/>
</dbReference>
<dbReference type="EMBL" id="BOMY01000006">
    <property type="protein sequence ID" value="GIF18267.1"/>
    <property type="molecule type" value="Genomic_DNA"/>
</dbReference>